<organism evidence="1 2">
    <name type="scientific">Candidatus Nomurabacteria bacterium GW2011_GWA1_37_20</name>
    <dbReference type="NCBI Taxonomy" id="1618729"/>
    <lineage>
        <taxon>Bacteria</taxon>
        <taxon>Candidatus Nomuraibacteriota</taxon>
    </lineage>
</organism>
<proteinExistence type="predicted"/>
<gene>
    <name evidence="1" type="ORF">US45_C0017G0002</name>
</gene>
<dbReference type="Proteomes" id="UP000034701">
    <property type="component" value="Unassembled WGS sequence"/>
</dbReference>
<comment type="caution">
    <text evidence="1">The sequence shown here is derived from an EMBL/GenBank/DDBJ whole genome shotgun (WGS) entry which is preliminary data.</text>
</comment>
<sequence length="40" mass="4664">MSQIDKQPNPTPKKETENKLDMATFRADMTMLIAERKKNI</sequence>
<reference evidence="1 2" key="1">
    <citation type="journal article" date="2015" name="Nature">
        <title>rRNA introns, odd ribosomes, and small enigmatic genomes across a large radiation of phyla.</title>
        <authorList>
            <person name="Brown C.T."/>
            <person name="Hug L.A."/>
            <person name="Thomas B.C."/>
            <person name="Sharon I."/>
            <person name="Castelle C.J."/>
            <person name="Singh A."/>
            <person name="Wilkins M.J."/>
            <person name="Williams K.H."/>
            <person name="Banfield J.F."/>
        </authorList>
    </citation>
    <scope>NUCLEOTIDE SEQUENCE [LARGE SCALE GENOMIC DNA]</scope>
</reference>
<protein>
    <submittedName>
        <fullName evidence="1">Uncharacterized protein</fullName>
    </submittedName>
</protein>
<evidence type="ECO:0000313" key="1">
    <source>
        <dbReference type="EMBL" id="KKQ32759.1"/>
    </source>
</evidence>
<accession>A0A0G0J7T6</accession>
<evidence type="ECO:0000313" key="2">
    <source>
        <dbReference type="Proteomes" id="UP000034701"/>
    </source>
</evidence>
<name>A0A0G0J7T6_9BACT</name>
<dbReference type="EMBL" id="LBTA01000017">
    <property type="protein sequence ID" value="KKQ32759.1"/>
    <property type="molecule type" value="Genomic_DNA"/>
</dbReference>
<dbReference type="AlphaFoldDB" id="A0A0G0J7T6"/>